<feature type="domain" description="Amidohydrolase 3" evidence="2">
    <location>
        <begin position="61"/>
        <end position="540"/>
    </location>
</feature>
<evidence type="ECO:0000313" key="5">
    <source>
        <dbReference type="Proteomes" id="UP000319817"/>
    </source>
</evidence>
<accession>A0A517NTI5</accession>
<dbReference type="InterPro" id="IPR038081">
    <property type="entry name" value="CalX-like_sf"/>
</dbReference>
<evidence type="ECO:0000256" key="1">
    <source>
        <dbReference type="SAM" id="MobiDB-lite"/>
    </source>
</evidence>
<dbReference type="InterPro" id="IPR045474">
    <property type="entry name" value="GEVED"/>
</dbReference>
<dbReference type="SUPFAM" id="SSF51556">
    <property type="entry name" value="Metallo-dependent hydrolases"/>
    <property type="match status" value="1"/>
</dbReference>
<dbReference type="InterPro" id="IPR013108">
    <property type="entry name" value="Amidohydro_3"/>
</dbReference>
<dbReference type="InterPro" id="IPR011059">
    <property type="entry name" value="Metal-dep_hydrolase_composite"/>
</dbReference>
<organism evidence="4 5">
    <name type="scientific">Stieleria marina</name>
    <dbReference type="NCBI Taxonomy" id="1930275"/>
    <lineage>
        <taxon>Bacteria</taxon>
        <taxon>Pseudomonadati</taxon>
        <taxon>Planctomycetota</taxon>
        <taxon>Planctomycetia</taxon>
        <taxon>Pirellulales</taxon>
        <taxon>Pirellulaceae</taxon>
        <taxon>Stieleria</taxon>
    </lineage>
</organism>
<dbReference type="GO" id="GO:0016810">
    <property type="term" value="F:hydrolase activity, acting on carbon-nitrogen (but not peptide) bonds"/>
    <property type="evidence" value="ECO:0007669"/>
    <property type="project" value="InterPro"/>
</dbReference>
<dbReference type="InterPro" id="IPR018247">
    <property type="entry name" value="EF_Hand_1_Ca_BS"/>
</dbReference>
<dbReference type="Proteomes" id="UP000319817">
    <property type="component" value="Chromosome"/>
</dbReference>
<dbReference type="PROSITE" id="PS00018">
    <property type="entry name" value="EF_HAND_1"/>
    <property type="match status" value="1"/>
</dbReference>
<feature type="domain" description="GEVED" evidence="3">
    <location>
        <begin position="737"/>
        <end position="807"/>
    </location>
</feature>
<dbReference type="SUPFAM" id="SSF141072">
    <property type="entry name" value="CalX-like"/>
    <property type="match status" value="1"/>
</dbReference>
<dbReference type="Gene3D" id="2.30.40.10">
    <property type="entry name" value="Urease, subunit C, domain 1"/>
    <property type="match status" value="1"/>
</dbReference>
<dbReference type="InterPro" id="IPR002105">
    <property type="entry name" value="Dockerin_1_rpt"/>
</dbReference>
<dbReference type="Gene3D" id="3.20.20.140">
    <property type="entry name" value="Metal-dependent hydrolases"/>
    <property type="match status" value="1"/>
</dbReference>
<dbReference type="Pfam" id="PF20009">
    <property type="entry name" value="GEVED"/>
    <property type="match status" value="1"/>
</dbReference>
<dbReference type="CDD" id="cd01300">
    <property type="entry name" value="YtcJ_like"/>
    <property type="match status" value="1"/>
</dbReference>
<gene>
    <name evidence="4" type="primary">nfdA</name>
    <name evidence="4" type="ORF">K239x_23900</name>
</gene>
<protein>
    <submittedName>
        <fullName evidence="4">N-substituted formamide deformylase</fullName>
        <ecNumber evidence="4">3.5.1.91</ecNumber>
    </submittedName>
</protein>
<dbReference type="InterPro" id="IPR032466">
    <property type="entry name" value="Metal_Hydrolase"/>
</dbReference>
<sequence>MLLAADGIADTVFINGSIYSVDPELAWESSAAQAIAIDDDQILAIGTNAEILALANDQTRIQDLEGRMVLPGFHDVHTHILEAFSSVNTVQLSAATPLEDLVPLLTGQTPHVATGWVLGGGQTIDQFVGLTELPKDILDEAIPDVPAAMLEATSHSMWVNTAALTAAGITDSTPDPTGGVIVRDSVTGEATGLLIDNAVDLIFEVALAQNDQLDELNYQGLVQGIQTFNQFGVTSVADARVYPSRGHDDVWSRAETEEHLTVRANLGLWAYPQHDDVQQIADLTALYSNDEDRLLKINEIKLYSDGIIENGTAALLDAYDIAGYGGDHGLKYFEVERLENYLTALQEVGFAFNIHAVGDAGVRDALSAIESTNQGHTDLRHRITHAEIIHPDDYSRFASTGTIADFQVGGEILSPENREFLRTLVGDRADTLLPVRSLHDAGATVVFSSDFDVNSPNPFVGIEQSMTRTDGQELAHVKDAIEAYTYNAAYAMQQEDRVGSLTAGKLADLVVLDQNLLTIAPEDIDDTSVLLTLLGGETVHGNALQLAIGSSRILENGGSTTGTVTRPGTSGNLVVKLTSSDLSEATLPTTVTIPDGSSSVTFRIDSVNDDLDDGDRRVTLLAQAVDMIAAVAFATVVDEDPIGTDFGDAPTAEQSGFANDYPVTIAQDGAVHNVTSLFLGEAIDSEANGQPAFQATGDDVASQDDDDGATFATTFIIDTTTDTVANFSVVSSASGKLDAWFDFDRDGLWNHQTERVAEMVDVVAGVNTISIQLPQGTSVGETAARLRLSSAGGLTPLGFAADGEVEDEWINLRAGSQNLNARVTTSFNSAPTGPIIVATSEGRTSVRHQFTEFFDAPNSSFGGLSVFGDPQDETFVLDIATFALPARGLTLNGGTGENQLHVSGDGEVNLVEDSFRLANLKIIDLRDPGATTLIVSAASVQMLTPDSSVQILTGPGDRLQFADPTNWTFGDPIVQGDQFFHVAQSTVGNATEQIHVQTQLPWHNSIIPQDVDNSGQVTPNDILEVINQLVDRDYIEPDTQNGLPPGQLNPWPNRFYDTSGDNQFTPGDILEVINFLAEQRANTPSGEWIDDADLSVGPSDWIPVRKAADRQQRISRTTVHQSLASPRDAHLVLQSDLGQVAADSRDAGLFPDSTAPDSSTVSLDDKLATDLADTQLDTSRR</sequence>
<evidence type="ECO:0000259" key="2">
    <source>
        <dbReference type="Pfam" id="PF07969"/>
    </source>
</evidence>
<keyword evidence="4" id="KW-0378">Hydrolase</keyword>
<dbReference type="InterPro" id="IPR033932">
    <property type="entry name" value="YtcJ-like"/>
</dbReference>
<proteinExistence type="predicted"/>
<dbReference type="GO" id="GO:0000272">
    <property type="term" value="P:polysaccharide catabolic process"/>
    <property type="evidence" value="ECO:0007669"/>
    <property type="project" value="InterPro"/>
</dbReference>
<dbReference type="EC" id="3.5.1.91" evidence="4"/>
<keyword evidence="5" id="KW-1185">Reference proteome</keyword>
<dbReference type="Pfam" id="PF00404">
    <property type="entry name" value="Dockerin_1"/>
    <property type="match status" value="1"/>
</dbReference>
<dbReference type="PANTHER" id="PTHR22642:SF2">
    <property type="entry name" value="PROTEIN LONG AFTER FAR-RED 3"/>
    <property type="match status" value="1"/>
</dbReference>
<dbReference type="AlphaFoldDB" id="A0A517NTI5"/>
<dbReference type="GO" id="GO:0004553">
    <property type="term" value="F:hydrolase activity, hydrolyzing O-glycosyl compounds"/>
    <property type="evidence" value="ECO:0007669"/>
    <property type="project" value="InterPro"/>
</dbReference>
<dbReference type="PANTHER" id="PTHR22642">
    <property type="entry name" value="IMIDAZOLONEPROPIONASE"/>
    <property type="match status" value="1"/>
</dbReference>
<evidence type="ECO:0000259" key="3">
    <source>
        <dbReference type="Pfam" id="PF20009"/>
    </source>
</evidence>
<dbReference type="Gene3D" id="3.10.310.70">
    <property type="match status" value="1"/>
</dbReference>
<dbReference type="Pfam" id="PF07969">
    <property type="entry name" value="Amidohydro_3"/>
    <property type="match status" value="1"/>
</dbReference>
<reference evidence="4 5" key="1">
    <citation type="submission" date="2019-02" db="EMBL/GenBank/DDBJ databases">
        <title>Deep-cultivation of Planctomycetes and their phenomic and genomic characterization uncovers novel biology.</title>
        <authorList>
            <person name="Wiegand S."/>
            <person name="Jogler M."/>
            <person name="Boedeker C."/>
            <person name="Pinto D."/>
            <person name="Vollmers J."/>
            <person name="Rivas-Marin E."/>
            <person name="Kohn T."/>
            <person name="Peeters S.H."/>
            <person name="Heuer A."/>
            <person name="Rast P."/>
            <person name="Oberbeckmann S."/>
            <person name="Bunk B."/>
            <person name="Jeske O."/>
            <person name="Meyerdierks A."/>
            <person name="Storesund J.E."/>
            <person name="Kallscheuer N."/>
            <person name="Luecker S."/>
            <person name="Lage O.M."/>
            <person name="Pohl T."/>
            <person name="Merkel B.J."/>
            <person name="Hornburger P."/>
            <person name="Mueller R.-W."/>
            <person name="Bruemmer F."/>
            <person name="Labrenz M."/>
            <person name="Spormann A.M."/>
            <person name="Op den Camp H."/>
            <person name="Overmann J."/>
            <person name="Amann R."/>
            <person name="Jetten M.S.M."/>
            <person name="Mascher T."/>
            <person name="Medema M.H."/>
            <person name="Devos D.P."/>
            <person name="Kaster A.-K."/>
            <person name="Ovreas L."/>
            <person name="Rohde M."/>
            <person name="Galperin M.Y."/>
            <person name="Jogler C."/>
        </authorList>
    </citation>
    <scope>NUCLEOTIDE SEQUENCE [LARGE SCALE GENOMIC DNA]</scope>
    <source>
        <strain evidence="4 5">K23_9</strain>
    </source>
</reference>
<evidence type="ECO:0000313" key="4">
    <source>
        <dbReference type="EMBL" id="QDT10434.1"/>
    </source>
</evidence>
<dbReference type="EMBL" id="CP036526">
    <property type="protein sequence ID" value="QDT10434.1"/>
    <property type="molecule type" value="Genomic_DNA"/>
</dbReference>
<feature type="region of interest" description="Disordered" evidence="1">
    <location>
        <begin position="1144"/>
        <end position="1181"/>
    </location>
</feature>
<name>A0A517NTI5_9BACT</name>
<dbReference type="Gene3D" id="2.60.40.2030">
    <property type="match status" value="1"/>
</dbReference>
<dbReference type="SUPFAM" id="SSF51338">
    <property type="entry name" value="Composite domain of metallo-dependent hydrolases"/>
    <property type="match status" value="1"/>
</dbReference>
<feature type="compositionally biased region" description="Low complexity" evidence="1">
    <location>
        <begin position="1169"/>
        <end position="1181"/>
    </location>
</feature>